<dbReference type="SUPFAM" id="SSF110849">
    <property type="entry name" value="ParB/Sulfiredoxin"/>
    <property type="match status" value="1"/>
</dbReference>
<dbReference type="InterPro" id="IPR022304">
    <property type="entry name" value="ICE_PFGI_1_ParB"/>
</dbReference>
<dbReference type="EMBL" id="CQBK01000072">
    <property type="protein sequence ID" value="CNI78342.1"/>
    <property type="molecule type" value="Genomic_DNA"/>
</dbReference>
<organism evidence="2 3">
    <name type="scientific">Yersinia similis</name>
    <dbReference type="NCBI Taxonomy" id="367190"/>
    <lineage>
        <taxon>Bacteria</taxon>
        <taxon>Pseudomonadati</taxon>
        <taxon>Pseudomonadota</taxon>
        <taxon>Gammaproteobacteria</taxon>
        <taxon>Enterobacterales</taxon>
        <taxon>Yersiniaceae</taxon>
        <taxon>Yersinia</taxon>
    </lineage>
</organism>
<dbReference type="NCBIfam" id="TIGR03764">
    <property type="entry name" value="ICE_PFGI_1_parB"/>
    <property type="match status" value="1"/>
</dbReference>
<feature type="region of interest" description="Disordered" evidence="1">
    <location>
        <begin position="1"/>
        <end position="23"/>
    </location>
</feature>
<dbReference type="Proteomes" id="UP000038204">
    <property type="component" value="Unassembled WGS sequence"/>
</dbReference>
<dbReference type="AlphaFoldDB" id="A0A0T9RR51"/>
<evidence type="ECO:0000256" key="1">
    <source>
        <dbReference type="SAM" id="MobiDB-lite"/>
    </source>
</evidence>
<dbReference type="RefSeq" id="WP_049601863.1">
    <property type="nucleotide sequence ID" value="NZ_CHJS01000056.1"/>
</dbReference>
<dbReference type="InterPro" id="IPR036086">
    <property type="entry name" value="ParB/Sulfiredoxin_sf"/>
</dbReference>
<sequence length="543" mass="60813">MAVKSQALKEQLLKRGHTPRGSRENIALLPVNEMPLMLTLDRLRPNPDNPRTSRNPKYEEIKASIRVRGLDSVFKVTKNPDDDEDVYIVSDGGNTRYSILRELWVETQDEQFRHIQCIFKPWPGRLQCVIGHLVENDISGDLLFIEKALGIAKAKSLYEEELNKTISQRELESLLRVDGFPVTQSNISRMAYTVDYLYPYIPTLLNTGMGRPQIIQLIALRTAAQKAWNDFVTHLSVSEKFEDIFGQVCRSLDNPEIYTYDGFKDELIGLLLKTLPNPDITYDRWLIELDPSEQKRRKLFGEPVQVLPSILNKDPVAPILSFPQESVKKPVSPPVVNIVVASKQKSQEKQLDLYDQPKSPKLITDIPIPAMPIMGTTQEPTPFIDAVRSTDGSSVAFANGGLEPVTNIWLISKLQDDIEHLQAMAFRLAYELAEAMGIENNLQEDKRRTSAGYALACFPSSVAGAELLIALSGEASQQSEKAYGALASFGAFIIGAATQMGEPLFDDVSTVKFLRLVRVLRRLRELQRAEVCVTAISKDANDA</sequence>
<protein>
    <submittedName>
        <fullName evidence="2">Putative ATP/GTP binding protein</fullName>
    </submittedName>
</protein>
<accession>A0A0T9RR51</accession>
<evidence type="ECO:0000313" key="3">
    <source>
        <dbReference type="Proteomes" id="UP000038204"/>
    </source>
</evidence>
<name>A0A0T9RR51_9GAMM</name>
<proteinExistence type="predicted"/>
<gene>
    <name evidence="2" type="ORF">ERS008667_04321</name>
</gene>
<evidence type="ECO:0000313" key="2">
    <source>
        <dbReference type="EMBL" id="CNI78342.1"/>
    </source>
</evidence>
<reference evidence="2 3" key="1">
    <citation type="submission" date="2015-03" db="EMBL/GenBank/DDBJ databases">
        <authorList>
            <person name="Murphy D."/>
        </authorList>
    </citation>
    <scope>NUCLEOTIDE SEQUENCE [LARGE SCALE GENOMIC DNA]</scope>
    <source>
        <strain evidence="2 3">Y233</strain>
    </source>
</reference>